<feature type="region of interest" description="Disordered" evidence="1">
    <location>
        <begin position="176"/>
        <end position="203"/>
    </location>
</feature>
<proteinExistence type="predicted"/>
<evidence type="ECO:0000256" key="1">
    <source>
        <dbReference type="SAM" id="MobiDB-lite"/>
    </source>
</evidence>
<dbReference type="Proteomes" id="UP000000447">
    <property type="component" value="Chromosome"/>
</dbReference>
<dbReference type="KEGG" id="tro:trd_0028"/>
<evidence type="ECO:0000313" key="3">
    <source>
        <dbReference type="Proteomes" id="UP000000447"/>
    </source>
</evidence>
<protein>
    <submittedName>
        <fullName evidence="2">Uncharacterized protein</fullName>
    </submittedName>
</protein>
<feature type="compositionally biased region" description="Low complexity" evidence="1">
    <location>
        <begin position="331"/>
        <end position="349"/>
    </location>
</feature>
<evidence type="ECO:0000313" key="2">
    <source>
        <dbReference type="EMBL" id="ACM05772.1"/>
    </source>
</evidence>
<feature type="region of interest" description="Disordered" evidence="1">
    <location>
        <begin position="216"/>
        <end position="266"/>
    </location>
</feature>
<feature type="compositionally biased region" description="Basic and acidic residues" evidence="1">
    <location>
        <begin position="44"/>
        <end position="54"/>
    </location>
</feature>
<keyword evidence="3" id="KW-1185">Reference proteome</keyword>
<feature type="compositionally biased region" description="Basic and acidic residues" evidence="1">
    <location>
        <begin position="224"/>
        <end position="237"/>
    </location>
</feature>
<name>B9L1C7_THERP</name>
<accession>B9L1C7</accession>
<organism evidence="2 3">
    <name type="scientific">Thermomicrobium roseum (strain ATCC 27502 / DSM 5159 / P-2)</name>
    <dbReference type="NCBI Taxonomy" id="309801"/>
    <lineage>
        <taxon>Bacteria</taxon>
        <taxon>Pseudomonadati</taxon>
        <taxon>Thermomicrobiota</taxon>
        <taxon>Thermomicrobia</taxon>
        <taxon>Thermomicrobiales</taxon>
        <taxon>Thermomicrobiaceae</taxon>
        <taxon>Thermomicrobium</taxon>
    </lineage>
</organism>
<dbReference type="HOGENOM" id="CLU_743812_0_0_0"/>
<reference evidence="2 3" key="1">
    <citation type="journal article" date="2009" name="PLoS ONE">
        <title>Complete genome sequence of the aerobic CO-oxidizing thermophile Thermomicrobium roseum.</title>
        <authorList>
            <person name="Wu D."/>
            <person name="Raymond J."/>
            <person name="Wu M."/>
            <person name="Chatterji S."/>
            <person name="Ren Q."/>
            <person name="Graham J.E."/>
            <person name="Bryant D.A."/>
            <person name="Robb F."/>
            <person name="Colman A."/>
            <person name="Tallon L.J."/>
            <person name="Badger J.H."/>
            <person name="Madupu R."/>
            <person name="Ward N.L."/>
            <person name="Eisen J.A."/>
        </authorList>
    </citation>
    <scope>NUCLEOTIDE SEQUENCE [LARGE SCALE GENOMIC DNA]</scope>
    <source>
        <strain evidence="3">ATCC 27502 / DSM 5159 / P-2</strain>
    </source>
</reference>
<feature type="region of interest" description="Disordered" evidence="1">
    <location>
        <begin position="137"/>
        <end position="156"/>
    </location>
</feature>
<feature type="region of interest" description="Disordered" evidence="1">
    <location>
        <begin position="44"/>
        <end position="63"/>
    </location>
</feature>
<sequence>MPAKPDAGACHRRVGKAVQVTTFLPAPPITNRPVLASLARSDVEFQRPTDDESGRPIGDCPSRAAAGPKCGRLVLRQLSFAAAAHTHTAWHARRPSPPTSDPGGTAPRARCGRRARLQPPAGDAGQSAHGALTVARAVESAGDASPTEVEPGTVRVGGSWTWAETIPVRSIACDGASTRVPRSASGVCRGRAPSPSPISSASAWCPHHLVDRTGSRLRPARLLTHRDPDRLRPDDPLPSHTPRPRAAPHQTVRLNTPPASDLVVDRPFGKRRDVSVASRGSPIAPDWLAWMAFEAHNGTWRGSSPSVGSSSSGRLEEVSCNSGSIAPVASRSTASWLSSSAGASSAANSRPVRACHPSAVSPPRSASTDPRS</sequence>
<gene>
    <name evidence="2" type="ordered locus">trd_0028</name>
</gene>
<dbReference type="EMBL" id="CP001275">
    <property type="protein sequence ID" value="ACM05772.1"/>
    <property type="molecule type" value="Genomic_DNA"/>
</dbReference>
<dbReference type="STRING" id="309801.trd_0028"/>
<feature type="region of interest" description="Disordered" evidence="1">
    <location>
        <begin position="86"/>
        <end position="110"/>
    </location>
</feature>
<dbReference type="AlphaFoldDB" id="B9L1C7"/>
<feature type="region of interest" description="Disordered" evidence="1">
    <location>
        <begin position="331"/>
        <end position="372"/>
    </location>
</feature>